<dbReference type="HOGENOM" id="CLU_825329_0_0_1"/>
<dbReference type="Proteomes" id="UP000015102">
    <property type="component" value="Unassembled WGS sequence"/>
</dbReference>
<protein>
    <submittedName>
        <fullName evidence="1">Uncharacterized protein</fullName>
    </submittedName>
</protein>
<keyword evidence="2" id="KW-1185">Reference proteome</keyword>
<proteinExistence type="predicted"/>
<name>T1GPM9_MEGSC</name>
<dbReference type="EnsemblMetazoa" id="MESCA005565-RA">
    <property type="protein sequence ID" value="MESCA005565-PA"/>
    <property type="gene ID" value="MESCA005565"/>
</dbReference>
<organism evidence="1 2">
    <name type="scientific">Megaselia scalaris</name>
    <name type="common">Humpbacked fly</name>
    <name type="synonym">Phora scalaris</name>
    <dbReference type="NCBI Taxonomy" id="36166"/>
    <lineage>
        <taxon>Eukaryota</taxon>
        <taxon>Metazoa</taxon>
        <taxon>Ecdysozoa</taxon>
        <taxon>Arthropoda</taxon>
        <taxon>Hexapoda</taxon>
        <taxon>Insecta</taxon>
        <taxon>Pterygota</taxon>
        <taxon>Neoptera</taxon>
        <taxon>Endopterygota</taxon>
        <taxon>Diptera</taxon>
        <taxon>Brachycera</taxon>
        <taxon>Muscomorpha</taxon>
        <taxon>Platypezoidea</taxon>
        <taxon>Phoridae</taxon>
        <taxon>Megaseliini</taxon>
        <taxon>Megaselia</taxon>
    </lineage>
</organism>
<evidence type="ECO:0000313" key="2">
    <source>
        <dbReference type="Proteomes" id="UP000015102"/>
    </source>
</evidence>
<evidence type="ECO:0000313" key="1">
    <source>
        <dbReference type="EnsemblMetazoa" id="MESCA005565-PA"/>
    </source>
</evidence>
<dbReference type="EMBL" id="CAQQ02015460">
    <property type="status" value="NOT_ANNOTATED_CDS"/>
    <property type="molecule type" value="Genomic_DNA"/>
</dbReference>
<dbReference type="AlphaFoldDB" id="T1GPM9"/>
<accession>T1GPM9</accession>
<reference evidence="1" key="2">
    <citation type="submission" date="2015-06" db="UniProtKB">
        <authorList>
            <consortium name="EnsemblMetazoa"/>
        </authorList>
    </citation>
    <scope>IDENTIFICATION</scope>
</reference>
<sequence>MNYKTIIFVLCIYFVYEANSLKILHNLDKHGIVKRDGVVFSKLTTEKYFESSYKDLKSLKVIDILNLEKIFSYFSKRRNNISDLNANLNNIYQLCDVNRENYINEFSFNSLSFEKADLIAATVNSSTILTELMDFKRGNFSPEIESHLRNNLHVKGLEFDIYKHKLKFKTTMNIAGSLRVAVDVSYDVPTLKIVDLYKITYIPEKYYYRNTIETLTKQKYKYLIDEDRYGNRCDFKPLGYDEFTSIGGGKFFFLFKDESNYKYKCNVNEETGTIQTGILQMEKNCVLTTAHSIVNGTNGLYQVIKTDNDELISQDFWNNFPWEMVGIIGGSILGAIV</sequence>
<reference evidence="2" key="1">
    <citation type="submission" date="2013-02" db="EMBL/GenBank/DDBJ databases">
        <authorList>
            <person name="Hughes D."/>
        </authorList>
    </citation>
    <scope>NUCLEOTIDE SEQUENCE</scope>
    <source>
        <strain>Durham</strain>
        <strain evidence="2">NC isolate 2 -- Noor lab</strain>
    </source>
</reference>